<accession>A0A2R6WUT7</accession>
<gene>
    <name evidence="1" type="ORF">MARPO_0056s0077</name>
</gene>
<dbReference type="Proteomes" id="UP000244005">
    <property type="component" value="Unassembled WGS sequence"/>
</dbReference>
<dbReference type="EMBL" id="KZ772728">
    <property type="protein sequence ID" value="PTQ37622.1"/>
    <property type="molecule type" value="Genomic_DNA"/>
</dbReference>
<dbReference type="Gramene" id="Mp6g15650.3">
    <property type="protein sequence ID" value="Mp6g15650.3.cds"/>
    <property type="gene ID" value="Mp6g15650"/>
</dbReference>
<dbReference type="EMBL" id="KZ772728">
    <property type="protein sequence ID" value="PTQ37625.1"/>
    <property type="molecule type" value="Genomic_DNA"/>
</dbReference>
<protein>
    <submittedName>
        <fullName evidence="1">Uncharacterized protein</fullName>
    </submittedName>
</protein>
<reference evidence="2" key="1">
    <citation type="journal article" date="2017" name="Cell">
        <title>Insights into land plant evolution garnered from the Marchantia polymorpha genome.</title>
        <authorList>
            <person name="Bowman J.L."/>
            <person name="Kohchi T."/>
            <person name="Yamato K.T."/>
            <person name="Jenkins J."/>
            <person name="Shu S."/>
            <person name="Ishizaki K."/>
            <person name="Yamaoka S."/>
            <person name="Nishihama R."/>
            <person name="Nakamura Y."/>
            <person name="Berger F."/>
            <person name="Adam C."/>
            <person name="Aki S.S."/>
            <person name="Althoff F."/>
            <person name="Araki T."/>
            <person name="Arteaga-Vazquez M.A."/>
            <person name="Balasubrmanian S."/>
            <person name="Barry K."/>
            <person name="Bauer D."/>
            <person name="Boehm C.R."/>
            <person name="Briginshaw L."/>
            <person name="Caballero-Perez J."/>
            <person name="Catarino B."/>
            <person name="Chen F."/>
            <person name="Chiyoda S."/>
            <person name="Chovatia M."/>
            <person name="Davies K.M."/>
            <person name="Delmans M."/>
            <person name="Demura T."/>
            <person name="Dierschke T."/>
            <person name="Dolan L."/>
            <person name="Dorantes-Acosta A.E."/>
            <person name="Eklund D.M."/>
            <person name="Florent S.N."/>
            <person name="Flores-Sandoval E."/>
            <person name="Fujiyama A."/>
            <person name="Fukuzawa H."/>
            <person name="Galik B."/>
            <person name="Grimanelli D."/>
            <person name="Grimwood J."/>
            <person name="Grossniklaus U."/>
            <person name="Hamada T."/>
            <person name="Haseloff J."/>
            <person name="Hetherington A.J."/>
            <person name="Higo A."/>
            <person name="Hirakawa Y."/>
            <person name="Hundley H.N."/>
            <person name="Ikeda Y."/>
            <person name="Inoue K."/>
            <person name="Inoue S.I."/>
            <person name="Ishida S."/>
            <person name="Jia Q."/>
            <person name="Kakita M."/>
            <person name="Kanazawa T."/>
            <person name="Kawai Y."/>
            <person name="Kawashima T."/>
            <person name="Kennedy M."/>
            <person name="Kinose K."/>
            <person name="Kinoshita T."/>
            <person name="Kohara Y."/>
            <person name="Koide E."/>
            <person name="Komatsu K."/>
            <person name="Kopischke S."/>
            <person name="Kubo M."/>
            <person name="Kyozuka J."/>
            <person name="Lagercrantz U."/>
            <person name="Lin S.S."/>
            <person name="Lindquist E."/>
            <person name="Lipzen A.M."/>
            <person name="Lu C.W."/>
            <person name="De Luna E."/>
            <person name="Martienssen R.A."/>
            <person name="Minamino N."/>
            <person name="Mizutani M."/>
            <person name="Mizutani M."/>
            <person name="Mochizuki N."/>
            <person name="Monte I."/>
            <person name="Mosher R."/>
            <person name="Nagasaki H."/>
            <person name="Nakagami H."/>
            <person name="Naramoto S."/>
            <person name="Nishitani K."/>
            <person name="Ohtani M."/>
            <person name="Okamoto T."/>
            <person name="Okumura M."/>
            <person name="Phillips J."/>
            <person name="Pollak B."/>
            <person name="Reinders A."/>
            <person name="Rovekamp M."/>
            <person name="Sano R."/>
            <person name="Sawa S."/>
            <person name="Schmid M.W."/>
            <person name="Shirakawa M."/>
            <person name="Solano R."/>
            <person name="Spunde A."/>
            <person name="Suetsugu N."/>
            <person name="Sugano S."/>
            <person name="Sugiyama A."/>
            <person name="Sun R."/>
            <person name="Suzuki Y."/>
            <person name="Takenaka M."/>
            <person name="Takezawa D."/>
            <person name="Tomogane H."/>
            <person name="Tsuzuki M."/>
            <person name="Ueda T."/>
            <person name="Umeda M."/>
            <person name="Ward J.M."/>
            <person name="Watanabe Y."/>
            <person name="Yazaki K."/>
            <person name="Yokoyama R."/>
            <person name="Yoshitake Y."/>
            <person name="Yotsui I."/>
            <person name="Zachgo S."/>
            <person name="Schmutz J."/>
        </authorList>
    </citation>
    <scope>NUCLEOTIDE SEQUENCE [LARGE SCALE GENOMIC DNA]</scope>
    <source>
        <strain evidence="2">Tak-1</strain>
    </source>
</reference>
<evidence type="ECO:0000313" key="2">
    <source>
        <dbReference type="Proteomes" id="UP000244005"/>
    </source>
</evidence>
<proteinExistence type="predicted"/>
<reference evidence="1" key="2">
    <citation type="submission" date="2017-12" db="EMBL/GenBank/DDBJ databases">
        <title>WGS assembly of Marchantia polymorpha.</title>
        <authorList>
            <person name="Bowman J.L."/>
            <person name="Kohchi T."/>
            <person name="Yamato K.T."/>
            <person name="Jenkins J."/>
            <person name="Shu S."/>
            <person name="Ishizaki K."/>
            <person name="Yamaoka S."/>
            <person name="Nishihama R."/>
            <person name="Nakamura Y."/>
            <person name="Berger F."/>
            <person name="Adam C."/>
            <person name="Aki S.S."/>
            <person name="Althoff F."/>
            <person name="Araki T."/>
            <person name="Arteaga-Vazquez M.A."/>
            <person name="Balasubrmanian S."/>
            <person name="Bauer D."/>
            <person name="Boehm C.R."/>
            <person name="Briginshaw L."/>
            <person name="Caballero-Perez J."/>
            <person name="Catarino B."/>
            <person name="Chen F."/>
            <person name="Chiyoda S."/>
            <person name="Chovatia M."/>
            <person name="Davies K.M."/>
            <person name="Delmans M."/>
            <person name="Demura T."/>
            <person name="Dierschke T."/>
            <person name="Dolan L."/>
            <person name="Dorantes-Acosta A.E."/>
            <person name="Eklund D.M."/>
            <person name="Florent S.N."/>
            <person name="Flores-Sandoval E."/>
            <person name="Fujiyama A."/>
            <person name="Fukuzawa H."/>
            <person name="Galik B."/>
            <person name="Grimanelli D."/>
            <person name="Grimwood J."/>
            <person name="Grossniklaus U."/>
            <person name="Hamada T."/>
            <person name="Haseloff J."/>
            <person name="Hetherington A.J."/>
            <person name="Higo A."/>
            <person name="Hirakawa Y."/>
            <person name="Hundley H.N."/>
            <person name="Ikeda Y."/>
            <person name="Inoue K."/>
            <person name="Inoue S."/>
            <person name="Ishida S."/>
            <person name="Jia Q."/>
            <person name="Kakita M."/>
            <person name="Kanazawa T."/>
            <person name="Kawai Y."/>
            <person name="Kawashima T."/>
            <person name="Kennedy M."/>
            <person name="Kinose K."/>
            <person name="Kinoshita T."/>
            <person name="Kohara Y."/>
            <person name="Koide E."/>
            <person name="Komatsu K."/>
            <person name="Kopischke S."/>
            <person name="Kubo M."/>
            <person name="Kyozuka J."/>
            <person name="Lagercrantz U."/>
            <person name="Lin S.S."/>
            <person name="Lindquist E."/>
            <person name="Lipzen A.M."/>
            <person name="Lu C."/>
            <person name="Luna E.D."/>
            <person name="Martienssen R.A."/>
            <person name="Minamino N."/>
            <person name="Mizutani M."/>
            <person name="Mizutani M."/>
            <person name="Mochizuki N."/>
            <person name="Monte I."/>
            <person name="Mosher R."/>
            <person name="Nagasaki H."/>
            <person name="Nakagami H."/>
            <person name="Naramoto S."/>
            <person name="Nishitani K."/>
            <person name="Ohtani M."/>
            <person name="Okamoto T."/>
            <person name="Okumura M."/>
            <person name="Phillips J."/>
            <person name="Pollak B."/>
            <person name="Reinders A."/>
            <person name="Roevekamp M."/>
            <person name="Sano R."/>
            <person name="Sawa S."/>
            <person name="Schmid M.W."/>
            <person name="Shirakawa M."/>
            <person name="Solano R."/>
            <person name="Spunde A."/>
            <person name="Suetsugu N."/>
            <person name="Sugano S."/>
            <person name="Sugiyama A."/>
            <person name="Sun R."/>
            <person name="Suzuki Y."/>
            <person name="Takenaka M."/>
            <person name="Takezawa D."/>
            <person name="Tomogane H."/>
            <person name="Tsuzuki M."/>
            <person name="Ueda T."/>
            <person name="Umeda M."/>
            <person name="Ward J.M."/>
            <person name="Watanabe Y."/>
            <person name="Yazaki K."/>
            <person name="Yokoyama R."/>
            <person name="Yoshitake Y."/>
            <person name="Yotsui I."/>
            <person name="Zachgo S."/>
            <person name="Schmutz J."/>
        </authorList>
    </citation>
    <scope>NUCLEOTIDE SEQUENCE [LARGE SCALE GENOMIC DNA]</scope>
    <source>
        <strain evidence="1">Tak-1</strain>
    </source>
</reference>
<keyword evidence="2" id="KW-1185">Reference proteome</keyword>
<dbReference type="Gramene" id="Mp6g15650.1">
    <property type="protein sequence ID" value="Mp6g15650.1.cds"/>
    <property type="gene ID" value="Mp6g15650"/>
</dbReference>
<organism evidence="1 2">
    <name type="scientific">Marchantia polymorpha</name>
    <name type="common">Common liverwort</name>
    <name type="synonym">Marchantia aquatica</name>
    <dbReference type="NCBI Taxonomy" id="3197"/>
    <lineage>
        <taxon>Eukaryota</taxon>
        <taxon>Viridiplantae</taxon>
        <taxon>Streptophyta</taxon>
        <taxon>Embryophyta</taxon>
        <taxon>Marchantiophyta</taxon>
        <taxon>Marchantiopsida</taxon>
        <taxon>Marchantiidae</taxon>
        <taxon>Marchantiales</taxon>
        <taxon>Marchantiaceae</taxon>
        <taxon>Marchantia</taxon>
    </lineage>
</organism>
<dbReference type="EMBL" id="KZ772728">
    <property type="protein sequence ID" value="PTQ37621.1"/>
    <property type="molecule type" value="Genomic_DNA"/>
</dbReference>
<evidence type="ECO:0000313" key="1">
    <source>
        <dbReference type="EMBL" id="PTQ37621.1"/>
    </source>
</evidence>
<sequence>MPRSLTADQITDALLVDKIDEDVLQEIIFQSHETSKNPIICLVRGIHMIYSIIVRSSTLGIREMMDEHEFLHHSFEPSSY</sequence>
<dbReference type="AlphaFoldDB" id="A0A2R6WUT7"/>
<name>A0A2R6WUT7_MARPO</name>
<dbReference type="Gramene" id="Mp6g15650.2">
    <property type="protein sequence ID" value="Mp6g15650.2.cds"/>
    <property type="gene ID" value="Mp6g15650"/>
</dbReference>